<dbReference type="GeneTree" id="ENSGT00950000182870"/>
<dbReference type="InterPro" id="IPR006020">
    <property type="entry name" value="PTB/PI_dom"/>
</dbReference>
<dbReference type="InterPro" id="IPR051235">
    <property type="entry name" value="CEP152/SHC-Transforming"/>
</dbReference>
<dbReference type="SUPFAM" id="SSF50729">
    <property type="entry name" value="PH domain-like"/>
    <property type="match status" value="1"/>
</dbReference>
<evidence type="ECO:0000313" key="4">
    <source>
        <dbReference type="Proteomes" id="UP000002279"/>
    </source>
</evidence>
<protein>
    <recommendedName>
        <fullName evidence="2">PID domain-containing protein</fullName>
    </recommendedName>
</protein>
<sequence length="374" mass="40837">MPRRTPAPLSPLVPIWSQDMADYVAYVAKDPINQRGERGRVGRAVVGKEQIFYALDIPWGAEGSTLFLEAGSGSVPWRPHSAPSTLLHRVCCDSTIPLPAPMLACHILECCEAQSVISTVGQAFELRFKQYLHSPPKVVVPPERMTGTEESAWGEEDEPAEHDYYNSIPGKEPPLGGLVDSRLRPSGHGHTQPPGSGSFGQLGSPARRDQSTHPALHWDLSLHGQTCDGYLNADSRALGLRDYEEHMYVNTQSWEVEARASEESPKKDLFDMSMPAPSGRGRGGEKVSLGGVSWESVAHMPSPPLPATSKAIPDTPSSSPNVMPHSFRAGTGRRGEHTRELFSCPSPQCLVPAGGRKRELWRVKENNDNNNVIC</sequence>
<dbReference type="Proteomes" id="UP000002279">
    <property type="component" value="Chromosome X1"/>
</dbReference>
<dbReference type="Pfam" id="PF00640">
    <property type="entry name" value="PID"/>
    <property type="match status" value="1"/>
</dbReference>
<proteinExistence type="predicted"/>
<dbReference type="Ensembl" id="ENSOANT00000067863.1">
    <property type="protein sequence ID" value="ENSOANP00000041915.1"/>
    <property type="gene ID" value="ENSOANG00000037421.1"/>
</dbReference>
<evidence type="ECO:0000313" key="3">
    <source>
        <dbReference type="Ensembl" id="ENSOANP00000041915.1"/>
    </source>
</evidence>
<feature type="region of interest" description="Disordered" evidence="1">
    <location>
        <begin position="262"/>
        <end position="286"/>
    </location>
</feature>
<dbReference type="Bgee" id="ENSOANG00000037421">
    <property type="expression patterns" value="Expressed in liver"/>
</dbReference>
<feature type="region of interest" description="Disordered" evidence="1">
    <location>
        <begin position="141"/>
        <end position="212"/>
    </location>
</feature>
<organism evidence="3 4">
    <name type="scientific">Ornithorhynchus anatinus</name>
    <name type="common">Duckbill platypus</name>
    <dbReference type="NCBI Taxonomy" id="9258"/>
    <lineage>
        <taxon>Eukaryota</taxon>
        <taxon>Metazoa</taxon>
        <taxon>Chordata</taxon>
        <taxon>Craniata</taxon>
        <taxon>Vertebrata</taxon>
        <taxon>Euteleostomi</taxon>
        <taxon>Mammalia</taxon>
        <taxon>Monotremata</taxon>
        <taxon>Ornithorhynchidae</taxon>
        <taxon>Ornithorhynchus</taxon>
    </lineage>
</organism>
<dbReference type="AlphaFoldDB" id="A0A6I8NME1"/>
<reference evidence="3" key="3">
    <citation type="submission" date="2025-09" db="UniProtKB">
        <authorList>
            <consortium name="Ensembl"/>
        </authorList>
    </citation>
    <scope>IDENTIFICATION</scope>
    <source>
        <strain evidence="3">Glennie</strain>
    </source>
</reference>
<dbReference type="Gene3D" id="2.30.29.30">
    <property type="entry name" value="Pleckstrin-homology domain (PH domain)/Phosphotyrosine-binding domain (PTB)"/>
    <property type="match status" value="1"/>
</dbReference>
<reference evidence="3" key="2">
    <citation type="submission" date="2025-08" db="UniProtKB">
        <authorList>
            <consortium name="Ensembl"/>
        </authorList>
    </citation>
    <scope>IDENTIFICATION</scope>
    <source>
        <strain evidence="3">Glennie</strain>
    </source>
</reference>
<dbReference type="PANTHER" id="PTHR10337:SF5">
    <property type="entry name" value="SHC-TRANSFORMING PROTEIN 2"/>
    <property type="match status" value="1"/>
</dbReference>
<dbReference type="InterPro" id="IPR011993">
    <property type="entry name" value="PH-like_dom_sf"/>
</dbReference>
<evidence type="ECO:0000256" key="1">
    <source>
        <dbReference type="SAM" id="MobiDB-lite"/>
    </source>
</evidence>
<dbReference type="PANTHER" id="PTHR10337">
    <property type="entry name" value="SHC TRANSFORMING PROTEIN"/>
    <property type="match status" value="1"/>
</dbReference>
<dbReference type="PROSITE" id="PS01179">
    <property type="entry name" value="PID"/>
    <property type="match status" value="1"/>
</dbReference>
<reference evidence="3 4" key="1">
    <citation type="journal article" date="2008" name="Nature">
        <title>Genome analysis of the platypus reveals unique signatures of evolution.</title>
        <authorList>
            <person name="Warren W.C."/>
            <person name="Hillier L.W."/>
            <person name="Marshall Graves J.A."/>
            <person name="Birney E."/>
            <person name="Ponting C.P."/>
            <person name="Grutzner F."/>
            <person name="Belov K."/>
            <person name="Miller W."/>
            <person name="Clarke L."/>
            <person name="Chinwalla A.T."/>
            <person name="Yang S.P."/>
            <person name="Heger A."/>
            <person name="Locke D.P."/>
            <person name="Miethke P."/>
            <person name="Waters P.D."/>
            <person name="Veyrunes F."/>
            <person name="Fulton L."/>
            <person name="Fulton B."/>
            <person name="Graves T."/>
            <person name="Wallis J."/>
            <person name="Puente X.S."/>
            <person name="Lopez-Otin C."/>
            <person name="Ordonez G.R."/>
            <person name="Eichler E.E."/>
            <person name="Chen L."/>
            <person name="Cheng Z."/>
            <person name="Deakin J.E."/>
            <person name="Alsop A."/>
            <person name="Thompson K."/>
            <person name="Kirby P."/>
            <person name="Papenfuss A.T."/>
            <person name="Wakefield M.J."/>
            <person name="Olender T."/>
            <person name="Lancet D."/>
            <person name="Huttley G.A."/>
            <person name="Smit A.F."/>
            <person name="Pask A."/>
            <person name="Temple-Smith P."/>
            <person name="Batzer M.A."/>
            <person name="Walker J.A."/>
            <person name="Konkel M.K."/>
            <person name="Harris R.S."/>
            <person name="Whittington C.M."/>
            <person name="Wong E.S."/>
            <person name="Gemmell N.J."/>
            <person name="Buschiazzo E."/>
            <person name="Vargas Jentzsch I.M."/>
            <person name="Merkel A."/>
            <person name="Schmitz J."/>
            <person name="Zemann A."/>
            <person name="Churakov G."/>
            <person name="Kriegs J.O."/>
            <person name="Brosius J."/>
            <person name="Murchison E.P."/>
            <person name="Sachidanandam R."/>
            <person name="Smith C."/>
            <person name="Hannon G.J."/>
            <person name="Tsend-Ayush E."/>
            <person name="McMillan D."/>
            <person name="Attenborough R."/>
            <person name="Rens W."/>
            <person name="Ferguson-Smith M."/>
            <person name="Lefevre C.M."/>
            <person name="Sharp J.A."/>
            <person name="Nicholas K.R."/>
            <person name="Ray D.A."/>
            <person name="Kube M."/>
            <person name="Reinhardt R."/>
            <person name="Pringle T.H."/>
            <person name="Taylor J."/>
            <person name="Jones R.C."/>
            <person name="Nixon B."/>
            <person name="Dacheux J.L."/>
            <person name="Niwa H."/>
            <person name="Sekita Y."/>
            <person name="Huang X."/>
            <person name="Stark A."/>
            <person name="Kheradpour P."/>
            <person name="Kellis M."/>
            <person name="Flicek P."/>
            <person name="Chen Y."/>
            <person name="Webber C."/>
            <person name="Hardison R."/>
            <person name="Nelson J."/>
            <person name="Hallsworth-Pepin K."/>
            <person name="Delehaunty K."/>
            <person name="Markovic C."/>
            <person name="Minx P."/>
            <person name="Feng Y."/>
            <person name="Kremitzki C."/>
            <person name="Mitreva M."/>
            <person name="Glasscock J."/>
            <person name="Wylie T."/>
            <person name="Wohldmann P."/>
            <person name="Thiru P."/>
            <person name="Nhan M.N."/>
            <person name="Pohl C.S."/>
            <person name="Smith S.M."/>
            <person name="Hou S."/>
            <person name="Nefedov M."/>
            <person name="de Jong P.J."/>
            <person name="Renfree M.B."/>
            <person name="Mardis E.R."/>
            <person name="Wilson R.K."/>
        </authorList>
    </citation>
    <scope>NUCLEOTIDE SEQUENCE [LARGE SCALE GENOMIC DNA]</scope>
    <source>
        <strain evidence="3 4">Glennie</strain>
    </source>
</reference>
<accession>A0A6I8NME1</accession>
<evidence type="ECO:0000259" key="2">
    <source>
        <dbReference type="PROSITE" id="PS01179"/>
    </source>
</evidence>
<feature type="domain" description="PID" evidence="2">
    <location>
        <begin position="104"/>
        <end position="155"/>
    </location>
</feature>
<feature type="region of interest" description="Disordered" evidence="1">
    <location>
        <begin position="311"/>
        <end position="332"/>
    </location>
</feature>
<dbReference type="InParanoid" id="A0A6I8NME1"/>
<name>A0A6I8NME1_ORNAN</name>
<keyword evidence="4" id="KW-1185">Reference proteome</keyword>